<dbReference type="GeneID" id="60759397"/>
<keyword evidence="2" id="KW-0472">Membrane</keyword>
<evidence type="ECO:0000313" key="4">
    <source>
        <dbReference type="Proteomes" id="UP000304840"/>
    </source>
</evidence>
<sequence length="296" mass="33233">MQRNAPKRSNNIGFKVVIGILLTMLASSLVYIYKLNEESKNTLSVVTNEKEALIKDLEITKQSLETTMESNTSMTEELMAEKEKIQQLMVELEKTKSTDTKALARYKGEIEKLKSKIANLIKQIEGLKKENATLTTKIDSTNTVLKKSRFINDTLVSKNNMLAKAIEKGSKLSIVNLQTTAVKQKSSGRQIVTDKASRANVLKISFTIAENQIAKSGDKSYYIQIIDSKNNVLGDKKIESFGDKMLTYSFVSSVRYENKTVKVEKDLPVEDISEGTFFVNVFDKTELVAKTSFSLR</sequence>
<feature type="coiled-coil region" evidence="1">
    <location>
        <begin position="47"/>
        <end position="137"/>
    </location>
</feature>
<protein>
    <recommendedName>
        <fullName evidence="5">Chromosome segregation protein SMC</fullName>
    </recommendedName>
</protein>
<evidence type="ECO:0000256" key="1">
    <source>
        <dbReference type="SAM" id="Coils"/>
    </source>
</evidence>
<evidence type="ECO:0000313" key="3">
    <source>
        <dbReference type="EMBL" id="AMO19885.1"/>
    </source>
</evidence>
<dbReference type="Proteomes" id="UP000304840">
    <property type="component" value="Chromosome"/>
</dbReference>
<evidence type="ECO:0008006" key="5">
    <source>
        <dbReference type="Google" id="ProtNLM"/>
    </source>
</evidence>
<reference evidence="4" key="1">
    <citation type="submission" date="2016-03" db="EMBL/GenBank/DDBJ databases">
        <title>Flavobacterium columnare strain B185, complete genome.</title>
        <authorList>
            <person name="Sundberg L.-R."/>
            <person name="Papponen P."/>
            <person name="Laanto E."/>
        </authorList>
    </citation>
    <scope>NUCLEOTIDE SEQUENCE [LARGE SCALE GENOMIC DNA]</scope>
    <source>
        <strain evidence="4">B185</strain>
    </source>
</reference>
<name>A0AAI8CGR9_9FLAO</name>
<keyword evidence="1" id="KW-0175">Coiled coil</keyword>
<feature type="transmembrane region" description="Helical" evidence="2">
    <location>
        <begin position="12"/>
        <end position="33"/>
    </location>
</feature>
<gene>
    <name evidence="3" type="ORF">UN65_05555</name>
</gene>
<dbReference type="AlphaFoldDB" id="A0AAI8CGR9"/>
<accession>A0AAI8CGR9</accession>
<organism evidence="3 4">
    <name type="scientific">Flavobacterium columnare</name>
    <dbReference type="NCBI Taxonomy" id="996"/>
    <lineage>
        <taxon>Bacteria</taxon>
        <taxon>Pseudomonadati</taxon>
        <taxon>Bacteroidota</taxon>
        <taxon>Flavobacteriia</taxon>
        <taxon>Flavobacteriales</taxon>
        <taxon>Flavobacteriaceae</taxon>
        <taxon>Flavobacterium</taxon>
    </lineage>
</organism>
<keyword evidence="2" id="KW-0812">Transmembrane</keyword>
<keyword evidence="2" id="KW-1133">Transmembrane helix</keyword>
<evidence type="ECO:0000256" key="2">
    <source>
        <dbReference type="SAM" id="Phobius"/>
    </source>
</evidence>
<dbReference type="EMBL" id="CP010992">
    <property type="protein sequence ID" value="AMO19885.1"/>
    <property type="molecule type" value="Genomic_DNA"/>
</dbReference>
<reference evidence="3 4" key="2">
    <citation type="submission" date="2019-05" db="EMBL/GenBank/DDBJ databases">
        <authorList>
            <person name="Ravantti J.J."/>
        </authorList>
    </citation>
    <scope>NUCLEOTIDE SEQUENCE [LARGE SCALE GENOMIC DNA]</scope>
    <source>
        <strain evidence="3 4">B185</strain>
    </source>
</reference>
<proteinExistence type="predicted"/>
<dbReference type="RefSeq" id="WP_014165443.1">
    <property type="nucleotide sequence ID" value="NZ_CP010992.1"/>
</dbReference>